<evidence type="ECO:0000256" key="1">
    <source>
        <dbReference type="SAM" id="Phobius"/>
    </source>
</evidence>
<keyword evidence="3" id="KW-1185">Reference proteome</keyword>
<proteinExistence type="predicted"/>
<protein>
    <submittedName>
        <fullName evidence="2">Uncharacterized protein</fullName>
    </submittedName>
</protein>
<evidence type="ECO:0000313" key="3">
    <source>
        <dbReference type="Proteomes" id="UP001595697"/>
    </source>
</evidence>
<dbReference type="Proteomes" id="UP001595697">
    <property type="component" value="Unassembled WGS sequence"/>
</dbReference>
<accession>A0ABV8ED71</accession>
<evidence type="ECO:0000313" key="2">
    <source>
        <dbReference type="EMBL" id="MFC3970109.1"/>
    </source>
</evidence>
<comment type="caution">
    <text evidence="2">The sequence shown here is derived from an EMBL/GenBank/DDBJ whole genome shotgun (WGS) entry which is preliminary data.</text>
</comment>
<dbReference type="EMBL" id="JBHSBD010000094">
    <property type="protein sequence ID" value="MFC3970109.1"/>
    <property type="molecule type" value="Genomic_DNA"/>
</dbReference>
<reference evidence="3" key="1">
    <citation type="journal article" date="2019" name="Int. J. Syst. Evol. Microbiol.">
        <title>The Global Catalogue of Microorganisms (GCM) 10K type strain sequencing project: providing services to taxonomists for standard genome sequencing and annotation.</title>
        <authorList>
            <consortium name="The Broad Institute Genomics Platform"/>
            <consortium name="The Broad Institute Genome Sequencing Center for Infectious Disease"/>
            <person name="Wu L."/>
            <person name="Ma J."/>
        </authorList>
    </citation>
    <scope>NUCLEOTIDE SEQUENCE [LARGE SCALE GENOMIC DNA]</scope>
    <source>
        <strain evidence="3">TBRC 5781</strain>
    </source>
</reference>
<keyword evidence="1" id="KW-0812">Transmembrane</keyword>
<gene>
    <name evidence="2" type="ORF">ACFOVS_18635</name>
</gene>
<sequence>MSARAIKYRERKDGIEPDRDVGRRVRFILTTVMAGLTGVGIIVGAALWFGWFSPSGQDLLSMRKMIDPRCSIRGIISPVTKERIYFGSGQLFNHFLRGNDNEQEQWFCSEAEARAAGYSRAD</sequence>
<organism evidence="2 3">
    <name type="scientific">Rhizobium lemnae</name>
    <dbReference type="NCBI Taxonomy" id="1214924"/>
    <lineage>
        <taxon>Bacteria</taxon>
        <taxon>Pseudomonadati</taxon>
        <taxon>Pseudomonadota</taxon>
        <taxon>Alphaproteobacteria</taxon>
        <taxon>Hyphomicrobiales</taxon>
        <taxon>Rhizobiaceae</taxon>
        <taxon>Rhizobium/Agrobacterium group</taxon>
        <taxon>Rhizobium</taxon>
    </lineage>
</organism>
<feature type="transmembrane region" description="Helical" evidence="1">
    <location>
        <begin position="27"/>
        <end position="51"/>
    </location>
</feature>
<dbReference type="RefSeq" id="WP_247262632.1">
    <property type="nucleotide sequence ID" value="NZ_JALJQZ010000061.1"/>
</dbReference>
<keyword evidence="1" id="KW-1133">Transmembrane helix</keyword>
<name>A0ABV8ED71_9HYPH</name>
<keyword evidence="1" id="KW-0472">Membrane</keyword>